<proteinExistence type="inferred from homology"/>
<gene>
    <name evidence="4" type="ORF">IFR04_013591</name>
</gene>
<reference evidence="4" key="1">
    <citation type="submission" date="2021-02" db="EMBL/GenBank/DDBJ databases">
        <title>Genome sequence Cadophora malorum strain M34.</title>
        <authorList>
            <person name="Stefanovic E."/>
            <person name="Vu D."/>
            <person name="Scully C."/>
            <person name="Dijksterhuis J."/>
            <person name="Roader J."/>
            <person name="Houbraken J."/>
        </authorList>
    </citation>
    <scope>NUCLEOTIDE SEQUENCE</scope>
    <source>
        <strain evidence="4">M34</strain>
    </source>
</reference>
<evidence type="ECO:0000313" key="5">
    <source>
        <dbReference type="Proteomes" id="UP000664132"/>
    </source>
</evidence>
<dbReference type="InterPro" id="IPR020845">
    <property type="entry name" value="AMP-binding_CS"/>
</dbReference>
<dbReference type="PROSITE" id="PS00455">
    <property type="entry name" value="AMP_BINDING"/>
    <property type="match status" value="1"/>
</dbReference>
<dbReference type="Gene3D" id="2.30.38.10">
    <property type="entry name" value="Luciferase, Domain 3"/>
    <property type="match status" value="1"/>
</dbReference>
<dbReference type="AlphaFoldDB" id="A0A8H7T511"/>
<dbReference type="Pfam" id="PF00501">
    <property type="entry name" value="AMP-binding"/>
    <property type="match status" value="1"/>
</dbReference>
<evidence type="ECO:0000256" key="1">
    <source>
        <dbReference type="ARBA" id="ARBA00006432"/>
    </source>
</evidence>
<dbReference type="OrthoDB" id="6509636at2759"/>
<dbReference type="Gene3D" id="3.30.300.30">
    <property type="match status" value="1"/>
</dbReference>
<dbReference type="GO" id="GO:0016405">
    <property type="term" value="F:CoA-ligase activity"/>
    <property type="evidence" value="ECO:0007669"/>
    <property type="project" value="TreeGrafter"/>
</dbReference>
<dbReference type="CDD" id="cd05911">
    <property type="entry name" value="Firefly_Luc_like"/>
    <property type="match status" value="1"/>
</dbReference>
<feature type="domain" description="AMP-binding enzyme C-terminal" evidence="3">
    <location>
        <begin position="481"/>
        <end position="563"/>
    </location>
</feature>
<dbReference type="InterPro" id="IPR045851">
    <property type="entry name" value="AMP-bd_C_sf"/>
</dbReference>
<dbReference type="InterPro" id="IPR000873">
    <property type="entry name" value="AMP-dep_synth/lig_dom"/>
</dbReference>
<dbReference type="EMBL" id="JAFJYH010000324">
    <property type="protein sequence ID" value="KAG4413272.1"/>
    <property type="molecule type" value="Genomic_DNA"/>
</dbReference>
<dbReference type="PANTHER" id="PTHR24096">
    <property type="entry name" value="LONG-CHAIN-FATTY-ACID--COA LIGASE"/>
    <property type="match status" value="1"/>
</dbReference>
<evidence type="ECO:0000259" key="3">
    <source>
        <dbReference type="Pfam" id="PF13193"/>
    </source>
</evidence>
<dbReference type="SUPFAM" id="SSF56801">
    <property type="entry name" value="Acetyl-CoA synthetase-like"/>
    <property type="match status" value="1"/>
</dbReference>
<dbReference type="FunFam" id="3.30.300.30:FF:000007">
    <property type="entry name" value="4-coumarate--CoA ligase 2"/>
    <property type="match status" value="1"/>
</dbReference>
<evidence type="ECO:0008006" key="6">
    <source>
        <dbReference type="Google" id="ProtNLM"/>
    </source>
</evidence>
<dbReference type="Pfam" id="PF13193">
    <property type="entry name" value="AMP-binding_C"/>
    <property type="match status" value="1"/>
</dbReference>
<sequence length="584" mass="63709">MVFTPPSWVPKLPEVPDTVPISQFMLDDSYGRCPLKKSRNPFTCGISGRTFSATEMVDRVDHLAKGLAKEFGWEVNKGTEWDKVVGIFALNTVDSMTLAYAVHRLNGIATPANAAYSASELEFQLKSSGAKALFTCIPLLETSLQAAKAVGIPKERVYILELPKELSGDKPVPFKTASQLIEAGSKLPTLEALKWEKGQGAKQTAYLCYSSGTSGLPKGVMISHQNVIANVLQIGLFEKPARDKRPENEKTEVGLGLLPLSHIYGLVVIAQASTYRGDGVIILPKFEIQSFLKAIQTHKITTLYLVPPIIIQIAKNQQVVSKYDLSSVQAIFTGAAPLGAETAEELQKIYPSWKIRQGYGLTETCTVVCSSAETDIFFGTSGSLLPGYKAKIMSIEGVEITGYEQPGELVVQSPSVVLGYLNNDKANQETFLDDTDGLGRWMRTGDEAVIRKSPAGNEHIAIVDRIKELIKVKGLQVAPAELEAHILTHPSVADCAVIPVPDDAAGEVPKAFVVKSSSVGLEDNDRMVAREIQKHVEEHKARHKWLKGGVEFIDVVPKSPSGKILRRLLRDKEKEARRAKGAKL</sequence>
<keyword evidence="5" id="KW-1185">Reference proteome</keyword>
<evidence type="ECO:0000313" key="4">
    <source>
        <dbReference type="EMBL" id="KAG4413272.1"/>
    </source>
</evidence>
<dbReference type="Gene3D" id="3.40.50.980">
    <property type="match status" value="2"/>
</dbReference>
<protein>
    <recommendedName>
        <fullName evidence="6">Phenylacetyl-CoA ligase</fullName>
    </recommendedName>
</protein>
<comment type="caution">
    <text evidence="4">The sequence shown here is derived from an EMBL/GenBank/DDBJ whole genome shotgun (WGS) entry which is preliminary data.</text>
</comment>
<evidence type="ECO:0000259" key="2">
    <source>
        <dbReference type="Pfam" id="PF00501"/>
    </source>
</evidence>
<dbReference type="InterPro" id="IPR025110">
    <property type="entry name" value="AMP-bd_C"/>
</dbReference>
<organism evidence="4 5">
    <name type="scientific">Cadophora malorum</name>
    <dbReference type="NCBI Taxonomy" id="108018"/>
    <lineage>
        <taxon>Eukaryota</taxon>
        <taxon>Fungi</taxon>
        <taxon>Dikarya</taxon>
        <taxon>Ascomycota</taxon>
        <taxon>Pezizomycotina</taxon>
        <taxon>Leotiomycetes</taxon>
        <taxon>Helotiales</taxon>
        <taxon>Ploettnerulaceae</taxon>
        <taxon>Cadophora</taxon>
    </lineage>
</organism>
<feature type="domain" description="AMP-dependent synthetase/ligase" evidence="2">
    <location>
        <begin position="47"/>
        <end position="421"/>
    </location>
</feature>
<comment type="similarity">
    <text evidence="1">Belongs to the ATP-dependent AMP-binding enzyme family.</text>
</comment>
<dbReference type="PANTHER" id="PTHR24096:SF422">
    <property type="entry name" value="BCDNA.GH02901"/>
    <property type="match status" value="1"/>
</dbReference>
<dbReference type="Proteomes" id="UP000664132">
    <property type="component" value="Unassembled WGS sequence"/>
</dbReference>
<accession>A0A8H7T511</accession>
<name>A0A8H7T511_9HELO</name>